<feature type="domain" description="CUB" evidence="5">
    <location>
        <begin position="37"/>
        <end position="165"/>
    </location>
</feature>
<dbReference type="PANTHER" id="PTHR24251">
    <property type="entry name" value="OVOCHYMASE-RELATED"/>
    <property type="match status" value="1"/>
</dbReference>
<name>A0ABM1SE11_LIMPO</name>
<evidence type="ECO:0000256" key="2">
    <source>
        <dbReference type="ARBA" id="ARBA00023157"/>
    </source>
</evidence>
<dbReference type="RefSeq" id="XP_022241866.1">
    <property type="nucleotide sequence ID" value="XM_022386158.1"/>
</dbReference>
<evidence type="ECO:0000313" key="6">
    <source>
        <dbReference type="Proteomes" id="UP000694941"/>
    </source>
</evidence>
<evidence type="ECO:0000256" key="1">
    <source>
        <dbReference type="ARBA" id="ARBA00022737"/>
    </source>
</evidence>
<sequence length="167" mass="19309">MGTRKKKTMSQSALILIELLSLLTSRSTLVSAVSADCKCIMFDSTYNKDYGVFTSPNWPVPYEDNINCLLYTFVARENYLIKVIFEEFDLGRSNLGCKFGDYVKLYLHLKEPLINQNTSYNTFLCGKLSDIQQTHYSSGNTLIFEFHSDWRQENNTGFRGTFRFLNK</sequence>
<dbReference type="SMART" id="SM00042">
    <property type="entry name" value="CUB"/>
    <property type="match status" value="1"/>
</dbReference>
<keyword evidence="4" id="KW-0732">Signal</keyword>
<organism evidence="6 7">
    <name type="scientific">Limulus polyphemus</name>
    <name type="common">Atlantic horseshoe crab</name>
    <dbReference type="NCBI Taxonomy" id="6850"/>
    <lineage>
        <taxon>Eukaryota</taxon>
        <taxon>Metazoa</taxon>
        <taxon>Ecdysozoa</taxon>
        <taxon>Arthropoda</taxon>
        <taxon>Chelicerata</taxon>
        <taxon>Merostomata</taxon>
        <taxon>Xiphosura</taxon>
        <taxon>Limulidae</taxon>
        <taxon>Limulus</taxon>
    </lineage>
</organism>
<evidence type="ECO:0000313" key="7">
    <source>
        <dbReference type="RefSeq" id="XP_022241866.1"/>
    </source>
</evidence>
<keyword evidence="2" id="KW-1015">Disulfide bond</keyword>
<comment type="caution">
    <text evidence="3">Lacks conserved residue(s) required for the propagation of feature annotation.</text>
</comment>
<dbReference type="Pfam" id="PF00431">
    <property type="entry name" value="CUB"/>
    <property type="match status" value="1"/>
</dbReference>
<reference evidence="7" key="1">
    <citation type="submission" date="2025-08" db="UniProtKB">
        <authorList>
            <consortium name="RefSeq"/>
        </authorList>
    </citation>
    <scope>IDENTIFICATION</scope>
    <source>
        <tissue evidence="7">Muscle</tissue>
    </source>
</reference>
<keyword evidence="6" id="KW-1185">Reference proteome</keyword>
<dbReference type="PROSITE" id="PS01180">
    <property type="entry name" value="CUB"/>
    <property type="match status" value="1"/>
</dbReference>
<evidence type="ECO:0000256" key="3">
    <source>
        <dbReference type="PROSITE-ProRule" id="PRU00059"/>
    </source>
</evidence>
<gene>
    <name evidence="7" type="primary">LOC111085819</name>
</gene>
<keyword evidence="1" id="KW-0677">Repeat</keyword>
<evidence type="ECO:0000256" key="4">
    <source>
        <dbReference type="SAM" id="SignalP"/>
    </source>
</evidence>
<dbReference type="Gene3D" id="2.60.120.290">
    <property type="entry name" value="Spermadhesin, CUB domain"/>
    <property type="match status" value="1"/>
</dbReference>
<feature type="chain" id="PRO_5046883147" evidence="4">
    <location>
        <begin position="33"/>
        <end position="167"/>
    </location>
</feature>
<accession>A0ABM1SE11</accession>
<dbReference type="CDD" id="cd00041">
    <property type="entry name" value="CUB"/>
    <property type="match status" value="1"/>
</dbReference>
<dbReference type="InterPro" id="IPR000859">
    <property type="entry name" value="CUB_dom"/>
</dbReference>
<dbReference type="SUPFAM" id="SSF49854">
    <property type="entry name" value="Spermadhesin, CUB domain"/>
    <property type="match status" value="1"/>
</dbReference>
<proteinExistence type="predicted"/>
<dbReference type="GeneID" id="111085819"/>
<evidence type="ECO:0000259" key="5">
    <source>
        <dbReference type="PROSITE" id="PS01180"/>
    </source>
</evidence>
<dbReference type="Proteomes" id="UP000694941">
    <property type="component" value="Unplaced"/>
</dbReference>
<protein>
    <submittedName>
        <fullName evidence="7">Blastula protease 10-like</fullName>
    </submittedName>
</protein>
<dbReference type="InterPro" id="IPR035914">
    <property type="entry name" value="Sperma_CUB_dom_sf"/>
</dbReference>
<feature type="signal peptide" evidence="4">
    <location>
        <begin position="1"/>
        <end position="32"/>
    </location>
</feature>
<dbReference type="PANTHER" id="PTHR24251:SF30">
    <property type="entry name" value="MEMBRANE FRIZZLED-RELATED PROTEIN"/>
    <property type="match status" value="1"/>
</dbReference>
<feature type="non-terminal residue" evidence="7">
    <location>
        <position position="167"/>
    </location>
</feature>